<feature type="compositionally biased region" description="Basic and acidic residues" evidence="4">
    <location>
        <begin position="264"/>
        <end position="281"/>
    </location>
</feature>
<organism evidence="5 6">
    <name type="scientific">Lepeophtheirus salmonis</name>
    <name type="common">Salmon louse</name>
    <name type="synonym">Caligus salmonis</name>
    <dbReference type="NCBI Taxonomy" id="72036"/>
    <lineage>
        <taxon>Eukaryota</taxon>
        <taxon>Metazoa</taxon>
        <taxon>Ecdysozoa</taxon>
        <taxon>Arthropoda</taxon>
        <taxon>Crustacea</taxon>
        <taxon>Multicrustacea</taxon>
        <taxon>Hexanauplia</taxon>
        <taxon>Copepoda</taxon>
        <taxon>Siphonostomatoida</taxon>
        <taxon>Caligidae</taxon>
        <taxon>Lepeophtheirus</taxon>
    </lineage>
</organism>
<dbReference type="OrthoDB" id="10051896at2759"/>
<dbReference type="GO" id="GO:0006508">
    <property type="term" value="P:proteolysis"/>
    <property type="evidence" value="ECO:0007669"/>
    <property type="project" value="UniProtKB-KW"/>
</dbReference>
<evidence type="ECO:0000313" key="6">
    <source>
        <dbReference type="Proteomes" id="UP000675881"/>
    </source>
</evidence>
<name>A0A7R8CVQ8_LEPSM</name>
<proteinExistence type="predicted"/>
<reference evidence="5" key="1">
    <citation type="submission" date="2021-02" db="EMBL/GenBank/DDBJ databases">
        <authorList>
            <person name="Bekaert M."/>
        </authorList>
    </citation>
    <scope>NUCLEOTIDE SEQUENCE</scope>
    <source>
        <strain evidence="5">IoA-00</strain>
    </source>
</reference>
<dbReference type="InterPro" id="IPR043504">
    <property type="entry name" value="Peptidase_S1_PA_chymotrypsin"/>
</dbReference>
<dbReference type="PANTHER" id="PTHR24264:SF54">
    <property type="entry name" value="PEPTIDASE S1 DOMAIN-CONTAINING PROTEIN"/>
    <property type="match status" value="1"/>
</dbReference>
<evidence type="ECO:0000256" key="1">
    <source>
        <dbReference type="ARBA" id="ARBA00022670"/>
    </source>
</evidence>
<dbReference type="PANTHER" id="PTHR24264">
    <property type="entry name" value="TRYPSIN-RELATED"/>
    <property type="match status" value="1"/>
</dbReference>
<sequence length="403" mass="45502">MFSRLKKIIIHEGYSPYDQTYFNDIALVRLKRDVLVTLGPEVMPICLPFGKYFPDHTWKGVVAGWGKEKSSCTTGPWGPKPFTRCMFPFRWGIYSFKGCAMMASPTSLDALCSQLRTQKHLTKEFPPINISQIDIEDNRSKLVASCYKMKGKYGWCGTCVRNAKEGEEGYCDPNFRRPNPSEIVNVSKADNWGICDKNCRSMSEDIYSLKELNVHVKNEICAAHKILPRIVDRYRVEALASSESSSSKPKKDSEEVYENYSEEVEFKSEENDGKSSKKEESYEFIIEDDKSTGSDDEQIDDIIQDYIEVEEEKYIEHKFTHLGLSSPDNNSVRYGGKDACQGDSGAWGPSQEQGPGHFSPMPPPKTGPADVHLNPYFIKDLSGSGLERDITLIATVEEELPSI</sequence>
<keyword evidence="2" id="KW-0378">Hydrolase</keyword>
<evidence type="ECO:0000256" key="3">
    <source>
        <dbReference type="ARBA" id="ARBA00022825"/>
    </source>
</evidence>
<accession>A0A7R8CVQ8</accession>
<dbReference type="GO" id="GO:0004252">
    <property type="term" value="F:serine-type endopeptidase activity"/>
    <property type="evidence" value="ECO:0007669"/>
    <property type="project" value="InterPro"/>
</dbReference>
<keyword evidence="6" id="KW-1185">Reference proteome</keyword>
<dbReference type="InterPro" id="IPR050127">
    <property type="entry name" value="Serine_Proteases_S1"/>
</dbReference>
<feature type="region of interest" description="Disordered" evidence="4">
    <location>
        <begin position="334"/>
        <end position="371"/>
    </location>
</feature>
<dbReference type="InterPro" id="IPR009003">
    <property type="entry name" value="Peptidase_S1_PA"/>
</dbReference>
<dbReference type="Pfam" id="PF00089">
    <property type="entry name" value="Trypsin"/>
    <property type="match status" value="1"/>
</dbReference>
<dbReference type="GO" id="GO:0005615">
    <property type="term" value="C:extracellular space"/>
    <property type="evidence" value="ECO:0007669"/>
    <property type="project" value="TreeGrafter"/>
</dbReference>
<evidence type="ECO:0000256" key="4">
    <source>
        <dbReference type="SAM" id="MobiDB-lite"/>
    </source>
</evidence>
<protein>
    <submittedName>
        <fullName evidence="5">(salmon louse) hypothetical protein</fullName>
    </submittedName>
</protein>
<gene>
    <name evidence="5" type="ORF">LSAA_9588</name>
</gene>
<dbReference type="SUPFAM" id="SSF50494">
    <property type="entry name" value="Trypsin-like serine proteases"/>
    <property type="match status" value="1"/>
</dbReference>
<dbReference type="Gene3D" id="2.40.10.10">
    <property type="entry name" value="Trypsin-like serine proteases"/>
    <property type="match status" value="1"/>
</dbReference>
<dbReference type="EMBL" id="HG994584">
    <property type="protein sequence ID" value="CAF2945625.1"/>
    <property type="molecule type" value="Genomic_DNA"/>
</dbReference>
<evidence type="ECO:0000313" key="5">
    <source>
        <dbReference type="EMBL" id="CAF2945625.1"/>
    </source>
</evidence>
<dbReference type="PROSITE" id="PS50240">
    <property type="entry name" value="TRYPSIN_DOM"/>
    <property type="match status" value="1"/>
</dbReference>
<dbReference type="Proteomes" id="UP000675881">
    <property type="component" value="Chromosome 5"/>
</dbReference>
<feature type="region of interest" description="Disordered" evidence="4">
    <location>
        <begin position="241"/>
        <end position="281"/>
    </location>
</feature>
<keyword evidence="1" id="KW-0645">Protease</keyword>
<keyword evidence="3" id="KW-0720">Serine protease</keyword>
<evidence type="ECO:0000256" key="2">
    <source>
        <dbReference type="ARBA" id="ARBA00022801"/>
    </source>
</evidence>
<dbReference type="InterPro" id="IPR001254">
    <property type="entry name" value="Trypsin_dom"/>
</dbReference>
<dbReference type="AlphaFoldDB" id="A0A7R8CVQ8"/>